<dbReference type="PANTHER" id="PTHR30069:SF29">
    <property type="entry name" value="HEMOGLOBIN AND HEMOGLOBIN-HAPTOGLOBIN-BINDING PROTEIN 1-RELATED"/>
    <property type="match status" value="1"/>
</dbReference>
<keyword evidence="2 10" id="KW-0813">Transport</keyword>
<dbReference type="Proteomes" id="UP000010408">
    <property type="component" value="Unassembled WGS sequence"/>
</dbReference>
<evidence type="ECO:0000256" key="2">
    <source>
        <dbReference type="ARBA" id="ARBA00022448"/>
    </source>
</evidence>
<evidence type="ECO:0000256" key="1">
    <source>
        <dbReference type="ARBA" id="ARBA00004571"/>
    </source>
</evidence>
<name>L1NIM5_9PORP</name>
<keyword evidence="9 10" id="KW-0998">Cell outer membrane</keyword>
<dbReference type="Pfam" id="PF13715">
    <property type="entry name" value="CarbopepD_reg_2"/>
    <property type="match status" value="1"/>
</dbReference>
<dbReference type="SUPFAM" id="SSF56935">
    <property type="entry name" value="Porins"/>
    <property type="match status" value="1"/>
</dbReference>
<reference evidence="14 15" key="1">
    <citation type="submission" date="2012-05" db="EMBL/GenBank/DDBJ databases">
        <authorList>
            <person name="Weinstock G."/>
            <person name="Sodergren E."/>
            <person name="Lobos E.A."/>
            <person name="Fulton L."/>
            <person name="Fulton R."/>
            <person name="Courtney L."/>
            <person name="Fronick C."/>
            <person name="O'Laughlin M."/>
            <person name="Godfrey J."/>
            <person name="Wilson R.M."/>
            <person name="Miner T."/>
            <person name="Farmer C."/>
            <person name="Delehaunty K."/>
            <person name="Cordes M."/>
            <person name="Minx P."/>
            <person name="Tomlinson C."/>
            <person name="Chen J."/>
            <person name="Wollam A."/>
            <person name="Pepin K.H."/>
            <person name="Bhonagiri V."/>
            <person name="Zhang X."/>
            <person name="Suruliraj S."/>
            <person name="Warren W."/>
            <person name="Mitreva M."/>
            <person name="Mardis E.R."/>
            <person name="Wilson R.K."/>
        </authorList>
    </citation>
    <scope>NUCLEOTIDE SEQUENCE [LARGE SCALE GENOMIC DNA]</scope>
    <source>
        <strain evidence="14 15">F0037</strain>
    </source>
</reference>
<sequence length="806" mass="90316">MQKIVLNSIICIHLQKIFLFLIVALGSLAPSATPLFAQGIGLIKGHIYSPDREGLSFATIAVQGERRGCTANASGAYELSLPIGHHTLIISSLGYKKQIVEITLSDSTTYTRDFVLEGESLQLRSVEVVARGVGRLRHTAFNAVSINTQDFLSTNKNLGDALSRAPGIKVRETGGVGSDMNVTLDGFTGRHVKVFIDGVPQEGVGRSFSLNNIPVSYAERIEVYRGVVPVDFGADAIGGVINIVTSRKHRPWYLDASYSYGSFQTHRSTLALGRTLENGLTFEFNAFQNYSKNNYWIDTPVEDLVNGGIDRTKVEHVRRFHDTYHNEAIIGKLGFIREPWASRLLFGLKYAHVYKDIQAGVRQDIVFGERHRYGYNLIPSLEYAKDQLLDGRMDIQLTAAYTRGSYTLVDTASYRYNWRGERTERNSPGEQGYGITRSNEDNWTASASVKYRPQDRYTLVLHHNFTSFSRRSTSLVARRASTSPIPDQEIKNITGLSAQYRPDSVWNATLFGKYYAQHITGAIATDPLQGQFTETTRSDHYLGYGLAVSAQLLRPLQAKISYEKAYRLPTSTEIFGDTDLETGKIGLRPESSHNVNLNLSWAQRLQESMLLIEAGLIWRDTRDYIQRNVSSMGGGNYGGVYVNYGKVLTKGINLSLRFDYHKWLSLGGSYTLMDVRDNQKHSQGGQLINAGYGLRMPNLPYSFGGIDVTLRRKHLLVKGTALSFTYDNQYVKSFTFYSEGLGINARDYSIPTQLSHNLTLTLGLSNNRYALSLECRNLTDERLYDNYSLQKAGRALYAKLRIHLGH</sequence>
<dbReference type="InterPro" id="IPR000531">
    <property type="entry name" value="Beta-barrel_TonB"/>
</dbReference>
<dbReference type="PANTHER" id="PTHR30069">
    <property type="entry name" value="TONB-DEPENDENT OUTER MEMBRANE RECEPTOR"/>
    <property type="match status" value="1"/>
</dbReference>
<evidence type="ECO:0000256" key="4">
    <source>
        <dbReference type="ARBA" id="ARBA00022692"/>
    </source>
</evidence>
<protein>
    <submittedName>
        <fullName evidence="14">TonB-dependent receptor plug domain protein</fullName>
    </submittedName>
</protein>
<evidence type="ECO:0000256" key="11">
    <source>
        <dbReference type="RuleBase" id="RU003357"/>
    </source>
</evidence>
<dbReference type="GO" id="GO:0044718">
    <property type="term" value="P:siderophore transmembrane transport"/>
    <property type="evidence" value="ECO:0007669"/>
    <property type="project" value="TreeGrafter"/>
</dbReference>
<dbReference type="GO" id="GO:0015344">
    <property type="term" value="F:siderophore uptake transmembrane transporter activity"/>
    <property type="evidence" value="ECO:0007669"/>
    <property type="project" value="TreeGrafter"/>
</dbReference>
<keyword evidence="7 10" id="KW-0472">Membrane</keyword>
<keyword evidence="5" id="KW-0732">Signal</keyword>
<feature type="domain" description="TonB-dependent receptor plug" evidence="13">
    <location>
        <begin position="138"/>
        <end position="240"/>
    </location>
</feature>
<evidence type="ECO:0000256" key="8">
    <source>
        <dbReference type="ARBA" id="ARBA00023170"/>
    </source>
</evidence>
<dbReference type="Gene3D" id="2.170.130.10">
    <property type="entry name" value="TonB-dependent receptor, plug domain"/>
    <property type="match status" value="1"/>
</dbReference>
<comment type="similarity">
    <text evidence="10 11">Belongs to the TonB-dependent receptor family.</text>
</comment>
<dbReference type="InterPro" id="IPR037066">
    <property type="entry name" value="Plug_dom_sf"/>
</dbReference>
<dbReference type="Gene3D" id="2.40.170.20">
    <property type="entry name" value="TonB-dependent receptor, beta-barrel domain"/>
    <property type="match status" value="1"/>
</dbReference>
<dbReference type="EMBL" id="AMEQ01000002">
    <property type="protein sequence ID" value="EKY03359.1"/>
    <property type="molecule type" value="Genomic_DNA"/>
</dbReference>
<comment type="subcellular location">
    <subcellularLocation>
        <location evidence="1 10">Cell outer membrane</location>
        <topology evidence="1 10">Multi-pass membrane protein</topology>
    </subcellularLocation>
</comment>
<evidence type="ECO:0000256" key="10">
    <source>
        <dbReference type="PROSITE-ProRule" id="PRU01360"/>
    </source>
</evidence>
<comment type="caution">
    <text evidence="14">The sequence shown here is derived from an EMBL/GenBank/DDBJ whole genome shotgun (WGS) entry which is preliminary data.</text>
</comment>
<evidence type="ECO:0000259" key="13">
    <source>
        <dbReference type="Pfam" id="PF07715"/>
    </source>
</evidence>
<dbReference type="InterPro" id="IPR036942">
    <property type="entry name" value="Beta-barrel_TonB_sf"/>
</dbReference>
<dbReference type="STRING" id="1127696.HMPREF9134_00025"/>
<evidence type="ECO:0000259" key="12">
    <source>
        <dbReference type="Pfam" id="PF00593"/>
    </source>
</evidence>
<dbReference type="InterPro" id="IPR008969">
    <property type="entry name" value="CarboxyPept-like_regulatory"/>
</dbReference>
<keyword evidence="3 10" id="KW-1134">Transmembrane beta strand</keyword>
<evidence type="ECO:0000256" key="3">
    <source>
        <dbReference type="ARBA" id="ARBA00022452"/>
    </source>
</evidence>
<dbReference type="GO" id="GO:0009279">
    <property type="term" value="C:cell outer membrane"/>
    <property type="evidence" value="ECO:0007669"/>
    <property type="project" value="UniProtKB-SubCell"/>
</dbReference>
<evidence type="ECO:0000256" key="5">
    <source>
        <dbReference type="ARBA" id="ARBA00022729"/>
    </source>
</evidence>
<feature type="domain" description="TonB-dependent receptor-like beta-barrel" evidence="12">
    <location>
        <begin position="531"/>
        <end position="766"/>
    </location>
</feature>
<accession>L1NIM5</accession>
<evidence type="ECO:0000256" key="9">
    <source>
        <dbReference type="ARBA" id="ARBA00023237"/>
    </source>
</evidence>
<dbReference type="AlphaFoldDB" id="L1NIM5"/>
<dbReference type="eggNOG" id="COG4206">
    <property type="taxonomic scope" value="Bacteria"/>
</dbReference>
<evidence type="ECO:0000256" key="6">
    <source>
        <dbReference type="ARBA" id="ARBA00023077"/>
    </source>
</evidence>
<dbReference type="Pfam" id="PF07715">
    <property type="entry name" value="Plug"/>
    <property type="match status" value="1"/>
</dbReference>
<evidence type="ECO:0000256" key="7">
    <source>
        <dbReference type="ARBA" id="ARBA00023136"/>
    </source>
</evidence>
<proteinExistence type="inferred from homology"/>
<dbReference type="InterPro" id="IPR039426">
    <property type="entry name" value="TonB-dep_rcpt-like"/>
</dbReference>
<dbReference type="PROSITE" id="PS52016">
    <property type="entry name" value="TONB_DEPENDENT_REC_3"/>
    <property type="match status" value="1"/>
</dbReference>
<dbReference type="SUPFAM" id="SSF49464">
    <property type="entry name" value="Carboxypeptidase regulatory domain-like"/>
    <property type="match status" value="1"/>
</dbReference>
<organism evidence="14 15">
    <name type="scientific">Porphyromonas catoniae F0037</name>
    <dbReference type="NCBI Taxonomy" id="1127696"/>
    <lineage>
        <taxon>Bacteria</taxon>
        <taxon>Pseudomonadati</taxon>
        <taxon>Bacteroidota</taxon>
        <taxon>Bacteroidia</taxon>
        <taxon>Bacteroidales</taxon>
        <taxon>Porphyromonadaceae</taxon>
        <taxon>Porphyromonas</taxon>
    </lineage>
</organism>
<dbReference type="PATRIC" id="fig|1127696.3.peg.22"/>
<dbReference type="HOGENOM" id="CLU_016091_0_0_10"/>
<keyword evidence="6 11" id="KW-0798">TonB box</keyword>
<keyword evidence="8 14" id="KW-0675">Receptor</keyword>
<keyword evidence="4 10" id="KW-0812">Transmembrane</keyword>
<gene>
    <name evidence="14" type="ORF">HMPREF9134_00025</name>
</gene>
<dbReference type="InterPro" id="IPR012910">
    <property type="entry name" value="Plug_dom"/>
</dbReference>
<evidence type="ECO:0000313" key="14">
    <source>
        <dbReference type="EMBL" id="EKY03359.1"/>
    </source>
</evidence>
<evidence type="ECO:0000313" key="15">
    <source>
        <dbReference type="Proteomes" id="UP000010408"/>
    </source>
</evidence>
<dbReference type="Pfam" id="PF00593">
    <property type="entry name" value="TonB_dep_Rec_b-barrel"/>
    <property type="match status" value="1"/>
</dbReference>
<dbReference type="Gene3D" id="2.60.40.1120">
    <property type="entry name" value="Carboxypeptidase-like, regulatory domain"/>
    <property type="match status" value="1"/>
</dbReference>